<evidence type="ECO:0000313" key="1">
    <source>
        <dbReference type="EMBL" id="AVE26094.1"/>
    </source>
</evidence>
<reference evidence="1" key="1">
    <citation type="journal article" date="2018" name="Antimicrob. Agents Chemother.">
        <title>Characterization of the complete nucleotide sequences of IMP-4-encoding plasmids, belonging to diverse Inc families, recovered from Enterobacteriaceae of wildlife origin.</title>
        <authorList>
            <person name="Dolejska M."/>
            <person name="Papagiannitsis C.C."/>
            <person name="Pratova H."/>
            <person name="Medvecky M."/>
            <person name="Davidova Gerzova L."/>
            <person name="Valcek A."/>
        </authorList>
    </citation>
    <scope>NUCLEOTIDE SEQUENCE</scope>
    <source>
        <plasmid evidence="1">pEc1675</plasmid>
    </source>
</reference>
<dbReference type="AlphaFoldDB" id="A0A2L1KUR6"/>
<name>A0A2L1KUR6_ECOLX</name>
<dbReference type="EMBL" id="MG516909">
    <property type="protein sequence ID" value="AVE26094.1"/>
    <property type="molecule type" value="Genomic_DNA"/>
</dbReference>
<sequence>MTSTVINNTVYMYSIARRAMGSKNSKYVIVYRGEALKHLIPGQFVFFQREKEYGGGFWLGKTHEDGFEFVLEQPTSLSYGLAYLIRLSSVEARYMEFVDDIDDFKLT</sequence>
<accession>A0A2L1KUR6</accession>
<proteinExistence type="predicted"/>
<geneLocation type="plasmid" evidence="1">
    <name>pEc1675</name>
</geneLocation>
<protein>
    <submittedName>
        <fullName evidence="1">Uncharacterized protein</fullName>
    </submittedName>
</protein>
<organism evidence="1">
    <name type="scientific">Escherichia coli</name>
    <dbReference type="NCBI Taxonomy" id="562"/>
    <lineage>
        <taxon>Bacteria</taxon>
        <taxon>Pseudomonadati</taxon>
        <taxon>Pseudomonadota</taxon>
        <taxon>Gammaproteobacteria</taxon>
        <taxon>Enterobacterales</taxon>
        <taxon>Enterobacteriaceae</taxon>
        <taxon>Escherichia</taxon>
    </lineage>
</organism>
<keyword evidence="1" id="KW-0614">Plasmid</keyword>